<evidence type="ECO:0000313" key="7">
    <source>
        <dbReference type="Proteomes" id="UP001465976"/>
    </source>
</evidence>
<accession>A0ABR3EXF7</accession>
<dbReference type="SUPFAM" id="SSF50729">
    <property type="entry name" value="PH domain-like"/>
    <property type="match status" value="1"/>
</dbReference>
<keyword evidence="2" id="KW-0344">Guanine-nucleotide releasing factor</keyword>
<proteinExistence type="predicted"/>
<dbReference type="InterPro" id="IPR001180">
    <property type="entry name" value="CNH_dom"/>
</dbReference>
<evidence type="ECO:0000256" key="1">
    <source>
        <dbReference type="ARBA" id="ARBA00022553"/>
    </source>
</evidence>
<dbReference type="PANTHER" id="PTHR46572">
    <property type="entry name" value="RHO1 GDP-GTP EXCHANGE PROTEIN 1-RELATED"/>
    <property type="match status" value="1"/>
</dbReference>
<evidence type="ECO:0000259" key="5">
    <source>
        <dbReference type="PROSITE" id="PS50219"/>
    </source>
</evidence>
<dbReference type="InterPro" id="IPR052233">
    <property type="entry name" value="Rho-type_GEFs"/>
</dbReference>
<reference evidence="6 7" key="1">
    <citation type="submission" date="2024-02" db="EMBL/GenBank/DDBJ databases">
        <title>A draft genome for the cacao thread blight pathogen Marasmius crinis-equi.</title>
        <authorList>
            <person name="Cohen S.P."/>
            <person name="Baruah I.K."/>
            <person name="Amoako-Attah I."/>
            <person name="Bukari Y."/>
            <person name="Meinhardt L.W."/>
            <person name="Bailey B.A."/>
        </authorList>
    </citation>
    <scope>NUCLEOTIDE SEQUENCE [LARGE SCALE GENOMIC DNA]</scope>
    <source>
        <strain evidence="6 7">GH-76</strain>
    </source>
</reference>
<dbReference type="PANTHER" id="PTHR46572:SF1">
    <property type="entry name" value="RHO1 GUANINE NUCLEOTIDE EXCHANGE FACTOR TUS1"/>
    <property type="match status" value="1"/>
</dbReference>
<comment type="caution">
    <text evidence="6">The sequence shown here is derived from an EMBL/GenBank/DDBJ whole genome shotgun (WGS) entry which is preliminary data.</text>
</comment>
<evidence type="ECO:0000256" key="2">
    <source>
        <dbReference type="ARBA" id="ARBA00022658"/>
    </source>
</evidence>
<dbReference type="InterPro" id="IPR035899">
    <property type="entry name" value="DBL_dom_sf"/>
</dbReference>
<dbReference type="Pfam" id="PF00780">
    <property type="entry name" value="CNH"/>
    <property type="match status" value="1"/>
</dbReference>
<dbReference type="SMART" id="SM00325">
    <property type="entry name" value="RhoGEF"/>
    <property type="match status" value="1"/>
</dbReference>
<dbReference type="InterPro" id="IPR011993">
    <property type="entry name" value="PH-like_dom_sf"/>
</dbReference>
<dbReference type="Pfam" id="PF00621">
    <property type="entry name" value="RhoGEF"/>
    <property type="match status" value="1"/>
</dbReference>
<evidence type="ECO:0000259" key="4">
    <source>
        <dbReference type="PROSITE" id="PS50010"/>
    </source>
</evidence>
<dbReference type="PROSITE" id="PS50010">
    <property type="entry name" value="DH_2"/>
    <property type="match status" value="1"/>
</dbReference>
<keyword evidence="7" id="KW-1185">Reference proteome</keyword>
<dbReference type="EMBL" id="JBAHYK010001549">
    <property type="protein sequence ID" value="KAL0567587.1"/>
    <property type="molecule type" value="Genomic_DNA"/>
</dbReference>
<dbReference type="Proteomes" id="UP001465976">
    <property type="component" value="Unassembled WGS sequence"/>
</dbReference>
<dbReference type="InterPro" id="IPR041675">
    <property type="entry name" value="PH_5"/>
</dbReference>
<feature type="domain" description="PH" evidence="3">
    <location>
        <begin position="361"/>
        <end position="503"/>
    </location>
</feature>
<protein>
    <submittedName>
        <fullName evidence="6">Rho guanine nucleotide exchange factor</fullName>
    </submittedName>
</protein>
<evidence type="ECO:0000259" key="3">
    <source>
        <dbReference type="PROSITE" id="PS50003"/>
    </source>
</evidence>
<dbReference type="SMART" id="SM00036">
    <property type="entry name" value="CNH"/>
    <property type="match status" value="1"/>
</dbReference>
<dbReference type="SMART" id="SM00233">
    <property type="entry name" value="PH"/>
    <property type="match status" value="1"/>
</dbReference>
<feature type="domain" description="DH" evidence="4">
    <location>
        <begin position="192"/>
        <end position="326"/>
    </location>
</feature>
<feature type="domain" description="CNH" evidence="5">
    <location>
        <begin position="544"/>
        <end position="850"/>
    </location>
</feature>
<name>A0ABR3EXF7_9AGAR</name>
<dbReference type="PROSITE" id="PS50219">
    <property type="entry name" value="CNH"/>
    <property type="match status" value="1"/>
</dbReference>
<dbReference type="Gene3D" id="1.20.900.10">
    <property type="entry name" value="Dbl homology (DH) domain"/>
    <property type="match status" value="1"/>
</dbReference>
<dbReference type="Gene3D" id="2.30.29.30">
    <property type="entry name" value="Pleckstrin-homology domain (PH domain)/Phosphotyrosine-binding domain (PTB)"/>
    <property type="match status" value="1"/>
</dbReference>
<dbReference type="PROSITE" id="PS50003">
    <property type="entry name" value="PH_DOMAIN"/>
    <property type="match status" value="1"/>
</dbReference>
<dbReference type="InterPro" id="IPR000219">
    <property type="entry name" value="DH_dom"/>
</dbReference>
<dbReference type="Pfam" id="PF15405">
    <property type="entry name" value="PH_5"/>
    <property type="match status" value="1"/>
</dbReference>
<sequence>MPVAATRLTGQSPQPQPPTAHLTIALTVSGSDRDVRWQDNLKPTNHRGQRDAEYTLYLHVVSAPPLTAPCSFLALLPQPKPLLFVKPAVLSSGMQRNDYNSTMIQNSSHGRDQNINNGPGDLVVINAGNGSSRRVRTLSDAVAGVGASHDAEQQYDRGDCLPGTREQALATIHKWRTSTPQAALISARCRPLHLHHKRLVEKFHQIQQQQHPQIRSVTAAMFDAALNFREAYMEYIPNYPIAAYRIDDELASNPGFKQFMENSAKNPDAHRLDMKNMINRPIPRLLRYQLLLKAIMEETPSGHEDRREIPQVLELTKSLGKDTEPGIASAKQKVELWRYNSNLVFKQGEWIDMDLLDENRSLVHSGKLLRQPDSGMEWSGWKELYALLFDNYLVLTEPKEREGITKYYVKRRPIPLDLLTLGNFPDATVQLWTGLMSGLRGSERHADSPGAAPANYPNSAGDSRPVYPLTLHHAGRMDGPYVLYTESAQARTEWKAKLEEALGLRQVVQEVNKVFDMEILSADTFSAPSGQNAMPAWNQENLFTGKVTCSVPFNTADGRSLVAIGCAVGVWIGFRYDSKSMRRVLHLRMVTQCAMLEEFGIFMVLADKTLFAYHIEALVPTSPQAAQASQIPQRLSGNDVHLFNVGQLRGRTLVIYMKKKGLDSIFRALEPVGDKINERARQPTGLGSRIFRQNKSEWFRIYRDFFLPSESFDLIFLKAKIVILCSKGFEVMDLNEFKSVTIPQRDDPRLAQLTKRCDSCRPMGMFRSADDEFLLCYDEFGLFVNKHGDPSRAAGTIEWEGTAERVALHSPYILLFDSRFIEVRHLETGRLVQIIPGTDIRCIWDGRGAGPTNQVISTPNSNRQIEVHVAMNSVGDDLHPRVIVQKIFQLVSTVPLYLHESASSDADFLPPALEEC</sequence>
<dbReference type="InterPro" id="IPR001849">
    <property type="entry name" value="PH_domain"/>
</dbReference>
<keyword evidence="1" id="KW-0597">Phosphoprotein</keyword>
<evidence type="ECO:0000313" key="6">
    <source>
        <dbReference type="EMBL" id="KAL0567587.1"/>
    </source>
</evidence>
<organism evidence="6 7">
    <name type="scientific">Marasmius crinis-equi</name>
    <dbReference type="NCBI Taxonomy" id="585013"/>
    <lineage>
        <taxon>Eukaryota</taxon>
        <taxon>Fungi</taxon>
        <taxon>Dikarya</taxon>
        <taxon>Basidiomycota</taxon>
        <taxon>Agaricomycotina</taxon>
        <taxon>Agaricomycetes</taxon>
        <taxon>Agaricomycetidae</taxon>
        <taxon>Agaricales</taxon>
        <taxon>Marasmiineae</taxon>
        <taxon>Marasmiaceae</taxon>
        <taxon>Marasmius</taxon>
    </lineage>
</organism>
<dbReference type="SUPFAM" id="SSF48065">
    <property type="entry name" value="DBL homology domain (DH-domain)"/>
    <property type="match status" value="1"/>
</dbReference>
<gene>
    <name evidence="6" type="primary">TUS1_29</name>
    <name evidence="6" type="ORF">V5O48_014407</name>
</gene>